<dbReference type="SUPFAM" id="SSF55486">
    <property type="entry name" value="Metalloproteases ('zincins'), catalytic domain"/>
    <property type="match status" value="1"/>
</dbReference>
<dbReference type="EC" id="3.4.11.2" evidence="4"/>
<evidence type="ECO:0000256" key="10">
    <source>
        <dbReference type="ARBA" id="ARBA00023049"/>
    </source>
</evidence>
<evidence type="ECO:0000313" key="16">
    <source>
        <dbReference type="Proteomes" id="UP000647860"/>
    </source>
</evidence>
<dbReference type="InterPro" id="IPR027268">
    <property type="entry name" value="Peptidase_M4/M1_CTD_sf"/>
</dbReference>
<keyword evidence="6" id="KW-0645">Protease</keyword>
<evidence type="ECO:0000313" key="15">
    <source>
        <dbReference type="EMBL" id="GIJ14818.1"/>
    </source>
</evidence>
<dbReference type="Pfam" id="PF17900">
    <property type="entry name" value="Peptidase_M1_N"/>
    <property type="match status" value="1"/>
</dbReference>
<evidence type="ECO:0000256" key="5">
    <source>
        <dbReference type="ARBA" id="ARBA00015611"/>
    </source>
</evidence>
<dbReference type="CDD" id="cd09603">
    <property type="entry name" value="M1_APN_like"/>
    <property type="match status" value="1"/>
</dbReference>
<evidence type="ECO:0000256" key="8">
    <source>
        <dbReference type="ARBA" id="ARBA00022801"/>
    </source>
</evidence>
<evidence type="ECO:0000256" key="3">
    <source>
        <dbReference type="ARBA" id="ARBA00010136"/>
    </source>
</evidence>
<evidence type="ECO:0000259" key="14">
    <source>
        <dbReference type="Pfam" id="PF17900"/>
    </source>
</evidence>
<evidence type="ECO:0000256" key="7">
    <source>
        <dbReference type="ARBA" id="ARBA00022723"/>
    </source>
</evidence>
<dbReference type="EMBL" id="BOPA01000012">
    <property type="protein sequence ID" value="GIJ14818.1"/>
    <property type="molecule type" value="Genomic_DNA"/>
</dbReference>
<dbReference type="InterPro" id="IPR042097">
    <property type="entry name" value="Aminopeptidase_N-like_N_sf"/>
</dbReference>
<dbReference type="PANTHER" id="PTHR11533">
    <property type="entry name" value="PROTEASE M1 ZINC METALLOPROTEASE"/>
    <property type="match status" value="1"/>
</dbReference>
<comment type="catalytic activity">
    <reaction evidence="1">
        <text>Release of an N-terminal amino acid, Xaa-|-Yaa- from a peptide, amide or arylamide. Xaa is preferably Ala, but may be most amino acids including Pro (slow action). When a terminal hydrophobic residue is followed by a prolyl residue, the two may be released as an intact Xaa-Pro dipeptide.</text>
        <dbReference type="EC" id="3.4.11.2"/>
    </reaction>
</comment>
<gene>
    <name evidence="15" type="ORF">Vgi01_15020</name>
</gene>
<dbReference type="Proteomes" id="UP000647860">
    <property type="component" value="Unassembled WGS sequence"/>
</dbReference>
<evidence type="ECO:0000256" key="6">
    <source>
        <dbReference type="ARBA" id="ARBA00022670"/>
    </source>
</evidence>
<dbReference type="InterPro" id="IPR045357">
    <property type="entry name" value="Aminopeptidase_N-like_N"/>
</dbReference>
<keyword evidence="7" id="KW-0479">Metal-binding</keyword>
<evidence type="ECO:0000256" key="2">
    <source>
        <dbReference type="ARBA" id="ARBA00001947"/>
    </source>
</evidence>
<dbReference type="Gene3D" id="2.60.40.1730">
    <property type="entry name" value="tricorn interacting facor f3 domain"/>
    <property type="match status" value="1"/>
</dbReference>
<evidence type="ECO:0000256" key="12">
    <source>
        <dbReference type="ARBA" id="ARBA00031533"/>
    </source>
</evidence>
<keyword evidence="8" id="KW-0378">Hydrolase</keyword>
<name>A0ABQ4IA76_9ACTN</name>
<organism evidence="15 16">
    <name type="scientific">Micromonospora gifhornensis</name>
    <dbReference type="NCBI Taxonomy" id="84594"/>
    <lineage>
        <taxon>Bacteria</taxon>
        <taxon>Bacillati</taxon>
        <taxon>Actinomycetota</taxon>
        <taxon>Actinomycetes</taxon>
        <taxon>Micromonosporales</taxon>
        <taxon>Micromonosporaceae</taxon>
        <taxon>Micromonospora</taxon>
    </lineage>
</organism>
<evidence type="ECO:0000256" key="4">
    <source>
        <dbReference type="ARBA" id="ARBA00012564"/>
    </source>
</evidence>
<comment type="cofactor">
    <cofactor evidence="2">
        <name>Zn(2+)</name>
        <dbReference type="ChEBI" id="CHEBI:29105"/>
    </cofactor>
</comment>
<evidence type="ECO:0000256" key="1">
    <source>
        <dbReference type="ARBA" id="ARBA00000098"/>
    </source>
</evidence>
<keyword evidence="10" id="KW-0482">Metalloprotease</keyword>
<feature type="domain" description="Peptidase M1 membrane alanine aminopeptidase" evidence="13">
    <location>
        <begin position="341"/>
        <end position="478"/>
    </location>
</feature>
<dbReference type="Pfam" id="PF01433">
    <property type="entry name" value="Peptidase_M1"/>
    <property type="match status" value="1"/>
</dbReference>
<sequence>MVRRDRKCKIDGVGGGRLGGVSRVVGLRWRGVAVAVVAAVALVSCTGENEDGFRPGSVDVADPYVPGSGNGGYDVDNYRLAVRYDPADDRLVGRAVVTATATQNLSRFNLDLSGLTVDSVTVDGASAEHRQADGELVVTPNRRLENLSRFTVEVSYAGVPTAVTDGVLGSGGFQHTDDGAIALGQPHSAATWFPVNDHPSDKATYDIEVTVPEGLAALSNGVPGERTTADGWTTWRWAERSPMASYLTTLVIGDYRVDVGTHSGKPLITAVPADMPATGPQARSLSRTGEIADYLAGLFGPYPFEAYGGVVVADPRIGYALETQSRPVYGPGFFRSGEPNYGVVVHEVAHQWFGNSVALARWSDIWLNEGFASYAEWLWEEHDGGPSAQRNFEQQYAVTDWSRPTLDPGPGAMFSAAVYKRGALVVHALRRTVGDDDFFRILRTWTTERRDGTATTADFVALAERVSGRQLGSFFDAWLTGTTAPALP</sequence>
<keyword evidence="9" id="KW-0862">Zinc</keyword>
<dbReference type="InterPro" id="IPR014782">
    <property type="entry name" value="Peptidase_M1_dom"/>
</dbReference>
<evidence type="ECO:0000259" key="13">
    <source>
        <dbReference type="Pfam" id="PF01433"/>
    </source>
</evidence>
<dbReference type="InterPro" id="IPR001930">
    <property type="entry name" value="Peptidase_M1"/>
</dbReference>
<proteinExistence type="inferred from homology"/>
<protein>
    <recommendedName>
        <fullName evidence="5">Aminopeptidase N</fullName>
        <ecNumber evidence="4">3.4.11.2</ecNumber>
    </recommendedName>
    <alternativeName>
        <fullName evidence="11">Alanine aminopeptidase</fullName>
    </alternativeName>
    <alternativeName>
        <fullName evidence="12">Lysyl aminopeptidase</fullName>
    </alternativeName>
</protein>
<comment type="similarity">
    <text evidence="3">Belongs to the peptidase M1 family.</text>
</comment>
<dbReference type="PANTHER" id="PTHR11533:SF297">
    <property type="entry name" value="AMINOPEPTIDASE N"/>
    <property type="match status" value="1"/>
</dbReference>
<dbReference type="PRINTS" id="PR00756">
    <property type="entry name" value="ALADIPTASE"/>
</dbReference>
<keyword evidence="16" id="KW-1185">Reference proteome</keyword>
<evidence type="ECO:0000256" key="9">
    <source>
        <dbReference type="ARBA" id="ARBA00022833"/>
    </source>
</evidence>
<reference evidence="15 16" key="1">
    <citation type="submission" date="2021-01" db="EMBL/GenBank/DDBJ databases">
        <title>Whole genome shotgun sequence of Verrucosispora gifhornensis NBRC 16317.</title>
        <authorList>
            <person name="Komaki H."/>
            <person name="Tamura T."/>
        </authorList>
    </citation>
    <scope>NUCLEOTIDE SEQUENCE [LARGE SCALE GENOMIC DNA]</scope>
    <source>
        <strain evidence="15 16">NBRC 16317</strain>
    </source>
</reference>
<dbReference type="Gene3D" id="1.10.390.10">
    <property type="entry name" value="Neutral Protease Domain 2"/>
    <property type="match status" value="1"/>
</dbReference>
<accession>A0ABQ4IA76</accession>
<comment type="caution">
    <text evidence="15">The sequence shown here is derived from an EMBL/GenBank/DDBJ whole genome shotgun (WGS) entry which is preliminary data.</text>
</comment>
<dbReference type="InterPro" id="IPR050344">
    <property type="entry name" value="Peptidase_M1_aminopeptidases"/>
</dbReference>
<dbReference type="SUPFAM" id="SSF63737">
    <property type="entry name" value="Leukotriene A4 hydrolase N-terminal domain"/>
    <property type="match status" value="1"/>
</dbReference>
<feature type="domain" description="Aminopeptidase N-like N-terminal" evidence="14">
    <location>
        <begin position="76"/>
        <end position="247"/>
    </location>
</feature>
<evidence type="ECO:0000256" key="11">
    <source>
        <dbReference type="ARBA" id="ARBA00029811"/>
    </source>
</evidence>